<dbReference type="PROSITE" id="PS50262">
    <property type="entry name" value="G_PROTEIN_RECEP_F1_2"/>
    <property type="match status" value="1"/>
</dbReference>
<reference evidence="13" key="1">
    <citation type="journal article" date="2023" name="Mol. Biol. Evol.">
        <title>Third-Generation Sequencing Reveals the Adaptive Role of the Epigenome in Three Deep-Sea Polychaetes.</title>
        <authorList>
            <person name="Perez M."/>
            <person name="Aroh O."/>
            <person name="Sun Y."/>
            <person name="Lan Y."/>
            <person name="Juniper S.K."/>
            <person name="Young C.R."/>
            <person name="Angers B."/>
            <person name="Qian P.Y."/>
        </authorList>
    </citation>
    <scope>NUCLEOTIDE SEQUENCE</scope>
    <source>
        <strain evidence="13">R07B-5</strain>
    </source>
</reference>
<dbReference type="Proteomes" id="UP001209878">
    <property type="component" value="Unassembled WGS sequence"/>
</dbReference>
<evidence type="ECO:0000256" key="9">
    <source>
        <dbReference type="RuleBase" id="RU000688"/>
    </source>
</evidence>
<feature type="domain" description="G-protein coupled receptors family 1 profile" evidence="12">
    <location>
        <begin position="57"/>
        <end position="329"/>
    </location>
</feature>
<accession>A0AAD9KJ82</accession>
<dbReference type="SUPFAM" id="SSF81321">
    <property type="entry name" value="Family A G protein-coupled receptor-like"/>
    <property type="match status" value="1"/>
</dbReference>
<feature type="transmembrane region" description="Helical" evidence="11">
    <location>
        <begin position="118"/>
        <end position="136"/>
    </location>
</feature>
<dbReference type="InterPro" id="IPR000611">
    <property type="entry name" value="NPY_rcpt"/>
</dbReference>
<feature type="transmembrane region" description="Helical" evidence="11">
    <location>
        <begin position="214"/>
        <end position="235"/>
    </location>
</feature>
<keyword evidence="3 9" id="KW-0812">Transmembrane</keyword>
<sequence>MAMDTLLGNVSLGANFSLAEYLLIVAEHEHRLYWFEPRLEIPLVFVYVVVIFIGLASNAVVAWLVARRRALRTATNLYIVNLAVSDMMLCLFCLPFTLVRLLVRNWTLGEGMCRCLPWLQAANVFASTTTVTAIALHRYGVVVASDSVDGGGGRGTDDAAERRTAGRLIAVTWVVSALFGLPLFVYSHVERAEYLHRITYTMCLETWPSSRARVVYAVGVLVLQFAAPVLVLVGIHVRICCFLTRHVSGSALLARDARRAAKIARRYRKNIALLLTISVMFAICWLPLVLLNLLADVASGIFADTDFTLAFAVAHVIAMTSACLNPVLYGWFNSSFKRELKGLLLYCIRDTSQMSDVQTKAPPSQTPLQPVEQSMQKESSTPLNTKRTCYSTFNIRNDVVTPGVSTWAKSDSMGPT</sequence>
<dbReference type="Gene3D" id="1.20.1070.10">
    <property type="entry name" value="Rhodopsin 7-helix transmembrane proteins"/>
    <property type="match status" value="1"/>
</dbReference>
<dbReference type="InterPro" id="IPR000276">
    <property type="entry name" value="GPCR_Rhodpsn"/>
</dbReference>
<name>A0AAD9KJ82_RIDPI</name>
<evidence type="ECO:0000256" key="10">
    <source>
        <dbReference type="SAM" id="MobiDB-lite"/>
    </source>
</evidence>
<protein>
    <recommendedName>
        <fullName evidence="12">G-protein coupled receptors family 1 profile domain-containing protein</fullName>
    </recommendedName>
</protein>
<dbReference type="GO" id="GO:0016020">
    <property type="term" value="C:membrane"/>
    <property type="evidence" value="ECO:0007669"/>
    <property type="project" value="UniProtKB-SubCell"/>
</dbReference>
<comment type="caution">
    <text evidence="13">The sequence shown here is derived from an EMBL/GenBank/DDBJ whole genome shotgun (WGS) entry which is preliminary data.</text>
</comment>
<comment type="similarity">
    <text evidence="2 9">Belongs to the G-protein coupled receptor 1 family.</text>
</comment>
<feature type="transmembrane region" description="Helical" evidence="11">
    <location>
        <begin position="307"/>
        <end position="332"/>
    </location>
</feature>
<dbReference type="PROSITE" id="PS00237">
    <property type="entry name" value="G_PROTEIN_RECEP_F1_1"/>
    <property type="match status" value="1"/>
</dbReference>
<dbReference type="InterPro" id="IPR017452">
    <property type="entry name" value="GPCR_Rhodpsn_7TM"/>
</dbReference>
<evidence type="ECO:0000256" key="4">
    <source>
        <dbReference type="ARBA" id="ARBA00022989"/>
    </source>
</evidence>
<dbReference type="PANTHER" id="PTHR24235:SF12">
    <property type="entry name" value="G-PROTEIN COUPLED RECEPTORS FAMILY 1 PROFILE DOMAIN-CONTAINING PROTEIN"/>
    <property type="match status" value="1"/>
</dbReference>
<keyword evidence="14" id="KW-1185">Reference proteome</keyword>
<evidence type="ECO:0000256" key="1">
    <source>
        <dbReference type="ARBA" id="ARBA00004141"/>
    </source>
</evidence>
<keyword evidence="7 9" id="KW-0675">Receptor</keyword>
<feature type="region of interest" description="Disordered" evidence="10">
    <location>
        <begin position="357"/>
        <end position="379"/>
    </location>
</feature>
<dbReference type="GO" id="GO:0004983">
    <property type="term" value="F:neuropeptide Y receptor activity"/>
    <property type="evidence" value="ECO:0007669"/>
    <property type="project" value="InterPro"/>
</dbReference>
<evidence type="ECO:0000256" key="2">
    <source>
        <dbReference type="ARBA" id="ARBA00010663"/>
    </source>
</evidence>
<keyword evidence="8 9" id="KW-0807">Transducer</keyword>
<feature type="transmembrane region" description="Helical" evidence="11">
    <location>
        <begin position="168"/>
        <end position="189"/>
    </location>
</feature>
<evidence type="ECO:0000256" key="3">
    <source>
        <dbReference type="ARBA" id="ARBA00022692"/>
    </source>
</evidence>
<dbReference type="PRINTS" id="PR01012">
    <property type="entry name" value="NRPEPTIDEYR"/>
</dbReference>
<keyword evidence="6 11" id="KW-0472">Membrane</keyword>
<dbReference type="EMBL" id="JAODUO010000948">
    <property type="protein sequence ID" value="KAK2172593.1"/>
    <property type="molecule type" value="Genomic_DNA"/>
</dbReference>
<dbReference type="PANTHER" id="PTHR24235">
    <property type="entry name" value="NEUROPEPTIDE Y RECEPTOR"/>
    <property type="match status" value="1"/>
</dbReference>
<dbReference type="SMART" id="SM01381">
    <property type="entry name" value="7TM_GPCR_Srsx"/>
    <property type="match status" value="1"/>
</dbReference>
<comment type="subcellular location">
    <subcellularLocation>
        <location evidence="1">Membrane</location>
        <topology evidence="1">Multi-pass membrane protein</topology>
    </subcellularLocation>
</comment>
<evidence type="ECO:0000256" key="7">
    <source>
        <dbReference type="ARBA" id="ARBA00023170"/>
    </source>
</evidence>
<evidence type="ECO:0000313" key="13">
    <source>
        <dbReference type="EMBL" id="KAK2172593.1"/>
    </source>
</evidence>
<evidence type="ECO:0000256" key="5">
    <source>
        <dbReference type="ARBA" id="ARBA00023040"/>
    </source>
</evidence>
<keyword evidence="5 9" id="KW-0297">G-protein coupled receptor</keyword>
<keyword evidence="4 11" id="KW-1133">Transmembrane helix</keyword>
<proteinExistence type="inferred from homology"/>
<evidence type="ECO:0000256" key="6">
    <source>
        <dbReference type="ARBA" id="ARBA00023136"/>
    </source>
</evidence>
<gene>
    <name evidence="13" type="ORF">NP493_941g02009</name>
</gene>
<dbReference type="PRINTS" id="PR00237">
    <property type="entry name" value="GPCRRHODOPSN"/>
</dbReference>
<feature type="transmembrane region" description="Helical" evidence="11">
    <location>
        <begin position="271"/>
        <end position="295"/>
    </location>
</feature>
<evidence type="ECO:0000256" key="11">
    <source>
        <dbReference type="SAM" id="Phobius"/>
    </source>
</evidence>
<dbReference type="AlphaFoldDB" id="A0AAD9KJ82"/>
<evidence type="ECO:0000259" key="12">
    <source>
        <dbReference type="PROSITE" id="PS50262"/>
    </source>
</evidence>
<feature type="transmembrane region" description="Helical" evidence="11">
    <location>
        <begin position="78"/>
        <end position="98"/>
    </location>
</feature>
<feature type="transmembrane region" description="Helical" evidence="11">
    <location>
        <begin position="43"/>
        <end position="66"/>
    </location>
</feature>
<evidence type="ECO:0000313" key="14">
    <source>
        <dbReference type="Proteomes" id="UP001209878"/>
    </source>
</evidence>
<dbReference type="Pfam" id="PF00001">
    <property type="entry name" value="7tm_1"/>
    <property type="match status" value="1"/>
</dbReference>
<organism evidence="13 14">
    <name type="scientific">Ridgeia piscesae</name>
    <name type="common">Tubeworm</name>
    <dbReference type="NCBI Taxonomy" id="27915"/>
    <lineage>
        <taxon>Eukaryota</taxon>
        <taxon>Metazoa</taxon>
        <taxon>Spiralia</taxon>
        <taxon>Lophotrochozoa</taxon>
        <taxon>Annelida</taxon>
        <taxon>Polychaeta</taxon>
        <taxon>Sedentaria</taxon>
        <taxon>Canalipalpata</taxon>
        <taxon>Sabellida</taxon>
        <taxon>Siboglinidae</taxon>
        <taxon>Ridgeia</taxon>
    </lineage>
</organism>
<evidence type="ECO:0000256" key="8">
    <source>
        <dbReference type="ARBA" id="ARBA00023224"/>
    </source>
</evidence>